<dbReference type="InterPro" id="IPR043137">
    <property type="entry name" value="GGT_ssub_C"/>
</dbReference>
<name>A0A437QUE3_9PROT</name>
<gene>
    <name evidence="1" type="ORF">EOI86_01760</name>
</gene>
<dbReference type="Pfam" id="PF01019">
    <property type="entry name" value="G_glu_transpept"/>
    <property type="match status" value="1"/>
</dbReference>
<dbReference type="EMBL" id="SADE01000001">
    <property type="protein sequence ID" value="RVU38056.1"/>
    <property type="molecule type" value="Genomic_DNA"/>
</dbReference>
<reference evidence="2" key="1">
    <citation type="submission" date="2019-01" db="EMBL/GenBank/DDBJ databases">
        <title>Gri0909 isolated from a small marine red alga.</title>
        <authorList>
            <person name="Kim J."/>
            <person name="Jeong S.E."/>
            <person name="Jeon C.O."/>
        </authorList>
    </citation>
    <scope>NUCLEOTIDE SEQUENCE [LARGE SCALE GENOMIC DNA]</scope>
    <source>
        <strain evidence="2">Gri0909</strain>
    </source>
</reference>
<dbReference type="Proteomes" id="UP000287447">
    <property type="component" value="Unassembled WGS sequence"/>
</dbReference>
<dbReference type="Gene3D" id="3.60.20.40">
    <property type="match status" value="1"/>
</dbReference>
<keyword evidence="2" id="KW-1185">Reference proteome</keyword>
<dbReference type="AlphaFoldDB" id="A0A437QUE3"/>
<dbReference type="PANTHER" id="PTHR43881">
    <property type="entry name" value="GAMMA-GLUTAMYLTRANSPEPTIDASE (AFU_ORTHOLOGUE AFUA_4G13580)"/>
    <property type="match status" value="1"/>
</dbReference>
<organism evidence="1 2">
    <name type="scientific">Hwanghaeella grinnelliae</name>
    <dbReference type="NCBI Taxonomy" id="2500179"/>
    <lineage>
        <taxon>Bacteria</taxon>
        <taxon>Pseudomonadati</taxon>
        <taxon>Pseudomonadota</taxon>
        <taxon>Alphaproteobacteria</taxon>
        <taxon>Rhodospirillales</taxon>
        <taxon>Rhodospirillaceae</taxon>
        <taxon>Hwanghaeella</taxon>
    </lineage>
</organism>
<dbReference type="InterPro" id="IPR029055">
    <property type="entry name" value="Ntn_hydrolases_N"/>
</dbReference>
<dbReference type="PANTHER" id="PTHR43881:SF1">
    <property type="entry name" value="GAMMA-GLUTAMYLTRANSPEPTIDASE (AFU_ORTHOLOGUE AFUA_4G13580)"/>
    <property type="match status" value="1"/>
</dbReference>
<dbReference type="PRINTS" id="PR01210">
    <property type="entry name" value="GGTRANSPTASE"/>
</dbReference>
<dbReference type="SUPFAM" id="SSF56235">
    <property type="entry name" value="N-terminal nucleophile aminohydrolases (Ntn hydrolases)"/>
    <property type="match status" value="1"/>
</dbReference>
<dbReference type="InterPro" id="IPR052896">
    <property type="entry name" value="GGT-like_enzyme"/>
</dbReference>
<evidence type="ECO:0000313" key="1">
    <source>
        <dbReference type="EMBL" id="RVU38056.1"/>
    </source>
</evidence>
<evidence type="ECO:0000313" key="2">
    <source>
        <dbReference type="Proteomes" id="UP000287447"/>
    </source>
</evidence>
<comment type="caution">
    <text evidence="1">The sequence shown here is derived from an EMBL/GenBank/DDBJ whole genome shotgun (WGS) entry which is preliminary data.</text>
</comment>
<evidence type="ECO:0008006" key="3">
    <source>
        <dbReference type="Google" id="ProtNLM"/>
    </source>
</evidence>
<sequence>MAKSSASAIRNMCSTNLVSQHAPINRQMTASSFLRLLRRGGAIAVLGSAMVLAGCSSGEAPGLGEQGYVGGFFGGVASDEPNASLAAREVLTVGGSAADAAVSLAFALGVTMPARAGIGSHGVCLVHDANLGLTEALDFLPPKNAATPPGSPAMPTFARGMAALHARYGRLAWGGLLAPAEQLARLGHRASRATRKDLEEKWRRIASDPIALAALGTSRGTVPDGVSKWQQVELSSVLGQLRYKGAGALYTGTLLKSVFDSYEALGAGFTLEQFQNYVPVWRRPLSLEAGAHRAFVLPPPIAGGVPLGQSFGLLMAEESGPIGDSADRSAEVIKAMIAGLVDREKWVKAGEMTAEQADALLSAEHINLLAGNRQGPSKPIPGLPPIDSGSTGFVVVDREGLAVACTIGLTGGAGLGKMPRGMGFFPARQPYDDYWGSPLIIANDRTFQLYLAAAGDTGAAGFGALLTTTLRAYRDGTSLEAAISEPRLTFAPSVGVIVEADAPEAYSQGGSSLGLPVRRTAALGRINIAFCPSGLPVQPEERRCAASADPRGDGLAALAN</sequence>
<proteinExistence type="predicted"/>
<accession>A0A437QUE3</accession>
<protein>
    <recommendedName>
        <fullName evidence="3">Gamma-glutamyltransferase family protein</fullName>
    </recommendedName>
</protein>